<evidence type="ECO:0000256" key="1">
    <source>
        <dbReference type="SAM" id="Phobius"/>
    </source>
</evidence>
<evidence type="ECO:0000313" key="3">
    <source>
        <dbReference type="Proteomes" id="UP000193920"/>
    </source>
</evidence>
<organism evidence="2 3">
    <name type="scientific">Neocallimastix californiae</name>
    <dbReference type="NCBI Taxonomy" id="1754190"/>
    <lineage>
        <taxon>Eukaryota</taxon>
        <taxon>Fungi</taxon>
        <taxon>Fungi incertae sedis</taxon>
        <taxon>Chytridiomycota</taxon>
        <taxon>Chytridiomycota incertae sedis</taxon>
        <taxon>Neocallimastigomycetes</taxon>
        <taxon>Neocallimastigales</taxon>
        <taxon>Neocallimastigaceae</taxon>
        <taxon>Neocallimastix</taxon>
    </lineage>
</organism>
<feature type="transmembrane region" description="Helical" evidence="1">
    <location>
        <begin position="119"/>
        <end position="144"/>
    </location>
</feature>
<dbReference type="Proteomes" id="UP000193920">
    <property type="component" value="Unassembled WGS sequence"/>
</dbReference>
<dbReference type="EMBL" id="MCOG01000071">
    <property type="protein sequence ID" value="ORY57022.1"/>
    <property type="molecule type" value="Genomic_DNA"/>
</dbReference>
<reference evidence="2 3" key="1">
    <citation type="submission" date="2016-08" db="EMBL/GenBank/DDBJ databases">
        <title>A Parts List for Fungal Cellulosomes Revealed by Comparative Genomics.</title>
        <authorList>
            <consortium name="DOE Joint Genome Institute"/>
            <person name="Haitjema C.H."/>
            <person name="Gilmore S.P."/>
            <person name="Henske J.K."/>
            <person name="Solomon K.V."/>
            <person name="De Groot R."/>
            <person name="Kuo A."/>
            <person name="Mondo S.J."/>
            <person name="Salamov A.A."/>
            <person name="Labutti K."/>
            <person name="Zhao Z."/>
            <person name="Chiniquy J."/>
            <person name="Barry K."/>
            <person name="Brewer H.M."/>
            <person name="Purvine S.O."/>
            <person name="Wright A.T."/>
            <person name="Boxma B."/>
            <person name="Van Alen T."/>
            <person name="Hackstein J.H."/>
            <person name="Baker S.E."/>
            <person name="Grigoriev I.V."/>
            <person name="O'Malley M.A."/>
        </authorList>
    </citation>
    <scope>NUCLEOTIDE SEQUENCE [LARGE SCALE GENOMIC DNA]</scope>
    <source>
        <strain evidence="2 3">G1</strain>
    </source>
</reference>
<proteinExistence type="predicted"/>
<name>A0A1Y2DCM1_9FUNG</name>
<keyword evidence="1" id="KW-1133">Transmembrane helix</keyword>
<keyword evidence="1" id="KW-0812">Transmembrane</keyword>
<sequence length="145" mass="17339">MIKDYKVAYATFNPKICSNMMKKYFKKLDYNCRIKNITNESISKEGQENITLIQKEKENIKEISNNFSNHLDKTIEAWDNLRNVFINKSNKYYLKQSELISQKNEYISNNNIKIKNNKIYINVLSLMLKIAFIIYIITLLYQYII</sequence>
<keyword evidence="3" id="KW-1185">Reference proteome</keyword>
<dbReference type="AlphaFoldDB" id="A0A1Y2DCM1"/>
<evidence type="ECO:0000313" key="2">
    <source>
        <dbReference type="EMBL" id="ORY57022.1"/>
    </source>
</evidence>
<dbReference type="OrthoDB" id="2148621at2759"/>
<comment type="caution">
    <text evidence="2">The sequence shown here is derived from an EMBL/GenBank/DDBJ whole genome shotgun (WGS) entry which is preliminary data.</text>
</comment>
<keyword evidence="1" id="KW-0472">Membrane</keyword>
<protein>
    <submittedName>
        <fullName evidence="2">Uncharacterized protein</fullName>
    </submittedName>
</protein>
<accession>A0A1Y2DCM1</accession>
<gene>
    <name evidence="2" type="ORF">LY90DRAFT_256870</name>
</gene>